<keyword evidence="7" id="KW-1185">Reference proteome</keyword>
<organism evidence="5 6">
    <name type="scientific">Deinococcus radiopugnans ATCC 19172</name>
    <dbReference type="NCBI Taxonomy" id="585398"/>
    <lineage>
        <taxon>Bacteria</taxon>
        <taxon>Thermotogati</taxon>
        <taxon>Deinococcota</taxon>
        <taxon>Deinococci</taxon>
        <taxon>Deinococcales</taxon>
        <taxon>Deinococcaceae</taxon>
        <taxon>Deinococcus</taxon>
    </lineage>
</organism>
<name>A0A5C4Y521_9DEIO</name>
<reference evidence="4 7" key="2">
    <citation type="submission" date="2020-08" db="EMBL/GenBank/DDBJ databases">
        <title>Genomic Encyclopedia of Type Strains, Phase IV (KMG-IV): sequencing the most valuable type-strain genomes for metagenomic binning, comparative biology and taxonomic classification.</title>
        <authorList>
            <person name="Goeker M."/>
        </authorList>
    </citation>
    <scope>NUCLEOTIDE SEQUENCE [LARGE SCALE GENOMIC DNA]</scope>
    <source>
        <strain evidence="4 7">DSM 12027</strain>
    </source>
</reference>
<dbReference type="PANTHER" id="PTHR43308">
    <property type="entry name" value="OUTER MEMBRANE PROTEIN ALPHA-RELATED"/>
    <property type="match status" value="1"/>
</dbReference>
<evidence type="ECO:0000313" key="7">
    <source>
        <dbReference type="Proteomes" id="UP000629870"/>
    </source>
</evidence>
<evidence type="ECO:0000256" key="1">
    <source>
        <dbReference type="SAM" id="Coils"/>
    </source>
</evidence>
<comment type="caution">
    <text evidence="5">The sequence shown here is derived from an EMBL/GenBank/DDBJ whole genome shotgun (WGS) entry which is preliminary data.</text>
</comment>
<evidence type="ECO:0000313" key="5">
    <source>
        <dbReference type="EMBL" id="TNM70493.1"/>
    </source>
</evidence>
<evidence type="ECO:0000259" key="3">
    <source>
        <dbReference type="PROSITE" id="PS51272"/>
    </source>
</evidence>
<reference evidence="5 6" key="1">
    <citation type="submission" date="2019-06" db="EMBL/GenBank/DDBJ databases">
        <title>Genome sequence of Deinococcus radiopugnans ATCC 19172.</title>
        <authorList>
            <person name="Maclea K.S."/>
            <person name="Maynard C.R."/>
        </authorList>
    </citation>
    <scope>NUCLEOTIDE SEQUENCE [LARGE SCALE GENOMIC DNA]</scope>
    <source>
        <strain evidence="5 6">ATCC 19172</strain>
    </source>
</reference>
<dbReference type="Proteomes" id="UP000629870">
    <property type="component" value="Unassembled WGS sequence"/>
</dbReference>
<feature type="coiled-coil region" evidence="1">
    <location>
        <begin position="100"/>
        <end position="127"/>
    </location>
</feature>
<evidence type="ECO:0000256" key="2">
    <source>
        <dbReference type="SAM" id="SignalP"/>
    </source>
</evidence>
<sequence>MKKSLLVLTAALAFGMAAAQTEAPASAPQVPALTDVPAGHWAKDAIDRLVGQGIILGYPDGTYRGTQNLTRYEAAVIIARLLDQVRTGEVPAGSIDADTLTALQNAIQELAADLAALGVRVSDLEENAVSRDDFTRLESRVEELASAGTATAPAGDAEAIANIQAQIDDLTARADDYDTLRADVDDNASSIAALNDLTVLLNQDILNLQDRTSAIEAAQADLVQKADFDTLSGRVGTVEGRVTKVETSVGDLDNRVKQLEKYAFSLRPSLSATYYVARGTRDMDFDRLLPGTVFSTGDDGDGDTADTAVDWADLSGSRSKVVNSEAGFYGFSNAGGAVSKEGNTTLSFGITFDNAGKIDTATSATTGKFTPSAGKLNVNKVDVNFGVRAGLPTADSRYPDVVQDDVTYRPLFFYFKQGTAAFTVGNSPVTVTFGKALKFKFGDYLFDNDATGRGDGFIVNVDGSNVPVIGAYKPNITVVYGSRGGADAAFNTIPQYIVNPADPTGKLIANPDGTRELDFVSAGAYKYYRGVRAEITPIGTLKAGINYAQESLDETGVNAVTNFAKGVGATVPSPATPVTLPGVLSGPTNVVAFGADLHGAVAGWQIDSEYAQSSVTRTTFTPNTVATAPATSVTLSTATTTERAFYGKVAGTLGPVKVYDLNYRNITAGYDATAGIMEADPTDDDSTAPYHNNQNGFGVKVGGALGPVALGAYYDRETNHAGTTSSLITDLGVAAKANLFNLVTVRGGYYQLNKGADAYEKVNGQSGNGTRYSVRADVTPGFGLAIGGYYNYFALNGNRQQSDNSLFRNSKYNSYFGLANNEFLDSNGCGADHPGIAGSDTDAVGGALSFSLANFTDKNCYTEYGAELTHNGKDASALVKDLTFRIGYAQRYRNFTNSYSNAFTYGDVLYGKKIGIAQVDVKAAFGIDRYTDAERDASNLTGLSNVKDNSNAAAIGVKVSTDPLNVIFKPSFEGQVGYYTRSHDYGSGQYNVVTPAQDAQPATPTSAATPATPEVITPTNKPADYTSNAFKYSVGVKLNEFLLPNTKLAVYYAGYQGTNRAYTPFVNDTAGKYSDVNTGGATVKQDLLYVEGNYYDLSFGYGVGNLRLRGGSNAAPADARGQVFKISYKVNF</sequence>
<protein>
    <submittedName>
        <fullName evidence="5">S-layer protein</fullName>
    </submittedName>
</protein>
<evidence type="ECO:0000313" key="6">
    <source>
        <dbReference type="Proteomes" id="UP000313988"/>
    </source>
</evidence>
<dbReference type="PANTHER" id="PTHR43308:SF1">
    <property type="entry name" value="OUTER MEMBRANE PROTEIN ALPHA"/>
    <property type="match status" value="1"/>
</dbReference>
<dbReference type="EMBL" id="JACHEW010000012">
    <property type="protein sequence ID" value="MBB6017174.1"/>
    <property type="molecule type" value="Genomic_DNA"/>
</dbReference>
<feature type="chain" id="PRO_5022864393" evidence="2">
    <location>
        <begin position="20"/>
        <end position="1132"/>
    </location>
</feature>
<proteinExistence type="predicted"/>
<dbReference type="InterPro" id="IPR048736">
    <property type="entry name" value="SlpA_C"/>
</dbReference>
<dbReference type="Pfam" id="PF00395">
    <property type="entry name" value="SLH"/>
    <property type="match status" value="1"/>
</dbReference>
<feature type="signal peptide" evidence="2">
    <location>
        <begin position="1"/>
        <end position="19"/>
    </location>
</feature>
<evidence type="ECO:0000313" key="4">
    <source>
        <dbReference type="EMBL" id="MBB6017174.1"/>
    </source>
</evidence>
<dbReference type="PROSITE" id="PS51272">
    <property type="entry name" value="SLH"/>
    <property type="match status" value="1"/>
</dbReference>
<dbReference type="OrthoDB" id="5845122at2"/>
<keyword evidence="1" id="KW-0175">Coiled coil</keyword>
<dbReference type="InterPro" id="IPR051465">
    <property type="entry name" value="Cell_Envelope_Struct_Comp"/>
</dbReference>
<gene>
    <name evidence="5" type="ORF">FHR04_12570</name>
    <name evidence="4" type="ORF">HNQ04_002436</name>
</gene>
<dbReference type="InterPro" id="IPR001119">
    <property type="entry name" value="SLH_dom"/>
</dbReference>
<feature type="domain" description="SLH" evidence="3">
    <location>
        <begin position="29"/>
        <end position="92"/>
    </location>
</feature>
<keyword evidence="2" id="KW-0732">Signal</keyword>
<dbReference type="Pfam" id="PF21620">
    <property type="entry name" value="SlpA_C"/>
    <property type="match status" value="1"/>
</dbReference>
<dbReference type="RefSeq" id="WP_139403758.1">
    <property type="nucleotide sequence ID" value="NZ_JACHEW010000012.1"/>
</dbReference>
<accession>A0A5C4Y521</accession>
<dbReference type="AlphaFoldDB" id="A0A5C4Y521"/>
<dbReference type="EMBL" id="VDMO01000013">
    <property type="protein sequence ID" value="TNM70493.1"/>
    <property type="molecule type" value="Genomic_DNA"/>
</dbReference>
<dbReference type="Proteomes" id="UP000313988">
    <property type="component" value="Unassembled WGS sequence"/>
</dbReference>